<reference evidence="3" key="1">
    <citation type="submission" date="2020-01" db="EMBL/GenBank/DDBJ databases">
        <authorList>
            <person name="Mishra B."/>
        </authorList>
    </citation>
    <scope>NUCLEOTIDE SEQUENCE [LARGE SCALE GENOMIC DNA]</scope>
</reference>
<sequence>MNPLCQMFCAQFSGRGLAKAVPLKKLQEKGFLEKNKLIVKVEVKVVELVDKGKETGNKKLDYNGFHVRFSQVYSVSRLFVEHPDIAENLRFKNNLLKTTCMNMLLGLIQTLEKTPHSISETELSNAHSELIELTEAGFKLDWLKTKLDEVTLERKKSNSDDDDTQVQELEEENKNLKVELNKGKRKSSDKVLSLEQKESDLQNELNKKKAKSASPKAFSLKNVFYFWKTKS</sequence>
<name>A0A6D2IXG0_9BRAS</name>
<accession>A0A6D2IXG0</accession>
<dbReference type="PROSITE" id="PS50144">
    <property type="entry name" value="MATH"/>
    <property type="match status" value="1"/>
</dbReference>
<dbReference type="PANTHER" id="PTHR46236">
    <property type="entry name" value="TRAF-LIKE SUPERFAMILY PROTEIN"/>
    <property type="match status" value="1"/>
</dbReference>
<gene>
    <name evidence="3" type="ORF">MERR_LOCUS16865</name>
</gene>
<dbReference type="InterPro" id="IPR050804">
    <property type="entry name" value="MCC"/>
</dbReference>
<dbReference type="Proteomes" id="UP000467841">
    <property type="component" value="Unassembled WGS sequence"/>
</dbReference>
<evidence type="ECO:0000256" key="1">
    <source>
        <dbReference type="SAM" id="MobiDB-lite"/>
    </source>
</evidence>
<dbReference type="PANTHER" id="PTHR46236:SF12">
    <property type="entry name" value="MATH DOMAIN-CONTAINING PROTEIN"/>
    <property type="match status" value="1"/>
</dbReference>
<feature type="region of interest" description="Disordered" evidence="1">
    <location>
        <begin position="172"/>
        <end position="195"/>
    </location>
</feature>
<comment type="caution">
    <text evidence="3">The sequence shown here is derived from an EMBL/GenBank/DDBJ whole genome shotgun (WGS) entry which is preliminary data.</text>
</comment>
<evidence type="ECO:0000313" key="3">
    <source>
        <dbReference type="EMBL" id="CAA7029630.1"/>
    </source>
</evidence>
<keyword evidence="4" id="KW-1185">Reference proteome</keyword>
<protein>
    <recommendedName>
        <fullName evidence="2">MATH domain-containing protein</fullName>
    </recommendedName>
</protein>
<evidence type="ECO:0000259" key="2">
    <source>
        <dbReference type="PROSITE" id="PS50144"/>
    </source>
</evidence>
<dbReference type="AlphaFoldDB" id="A0A6D2IXG0"/>
<feature type="domain" description="MATH" evidence="2">
    <location>
        <begin position="1"/>
        <end position="43"/>
    </location>
</feature>
<proteinExistence type="predicted"/>
<dbReference type="EMBL" id="CACVBM020001085">
    <property type="protein sequence ID" value="CAA7029630.1"/>
    <property type="molecule type" value="Genomic_DNA"/>
</dbReference>
<feature type="compositionally biased region" description="Basic and acidic residues" evidence="1">
    <location>
        <begin position="172"/>
        <end position="189"/>
    </location>
</feature>
<organism evidence="3 4">
    <name type="scientific">Microthlaspi erraticum</name>
    <dbReference type="NCBI Taxonomy" id="1685480"/>
    <lineage>
        <taxon>Eukaryota</taxon>
        <taxon>Viridiplantae</taxon>
        <taxon>Streptophyta</taxon>
        <taxon>Embryophyta</taxon>
        <taxon>Tracheophyta</taxon>
        <taxon>Spermatophyta</taxon>
        <taxon>Magnoliopsida</taxon>
        <taxon>eudicotyledons</taxon>
        <taxon>Gunneridae</taxon>
        <taxon>Pentapetalae</taxon>
        <taxon>rosids</taxon>
        <taxon>malvids</taxon>
        <taxon>Brassicales</taxon>
        <taxon>Brassicaceae</taxon>
        <taxon>Coluteocarpeae</taxon>
        <taxon>Microthlaspi</taxon>
    </lineage>
</organism>
<evidence type="ECO:0000313" key="4">
    <source>
        <dbReference type="Proteomes" id="UP000467841"/>
    </source>
</evidence>
<dbReference type="InterPro" id="IPR002083">
    <property type="entry name" value="MATH/TRAF_dom"/>
</dbReference>